<evidence type="ECO:0000256" key="1">
    <source>
        <dbReference type="ARBA" id="ARBA00001974"/>
    </source>
</evidence>
<dbReference type="PROSITE" id="PS50888">
    <property type="entry name" value="BHLH"/>
    <property type="match status" value="1"/>
</dbReference>
<evidence type="ECO:0000313" key="13">
    <source>
        <dbReference type="Proteomes" id="UP000789706"/>
    </source>
</evidence>
<feature type="compositionally biased region" description="Pro residues" evidence="9">
    <location>
        <begin position="1"/>
        <end position="25"/>
    </location>
</feature>
<name>A0A9N8VNK3_9GLOM</name>
<comment type="cofactor">
    <cofactor evidence="1">
        <name>FAD</name>
        <dbReference type="ChEBI" id="CHEBI:57692"/>
    </cofactor>
</comment>
<feature type="compositionally biased region" description="Pro residues" evidence="9">
    <location>
        <begin position="41"/>
        <end position="51"/>
    </location>
</feature>
<reference evidence="12" key="1">
    <citation type="submission" date="2021-06" db="EMBL/GenBank/DDBJ databases">
        <authorList>
            <person name="Kallberg Y."/>
            <person name="Tangrot J."/>
            <person name="Rosling A."/>
        </authorList>
    </citation>
    <scope>NUCLEOTIDE SEQUENCE</scope>
    <source>
        <strain evidence="12">AZ414A</strain>
    </source>
</reference>
<evidence type="ECO:0000256" key="10">
    <source>
        <dbReference type="SAM" id="Phobius"/>
    </source>
</evidence>
<dbReference type="SUPFAM" id="SSF47459">
    <property type="entry name" value="HLH, helix-loop-helix DNA-binding domain"/>
    <property type="match status" value="1"/>
</dbReference>
<evidence type="ECO:0000256" key="3">
    <source>
        <dbReference type="ARBA" id="ARBA00022827"/>
    </source>
</evidence>
<feature type="transmembrane region" description="Helical" evidence="10">
    <location>
        <begin position="157"/>
        <end position="176"/>
    </location>
</feature>
<dbReference type="Gene3D" id="3.50.50.60">
    <property type="entry name" value="FAD/NAD(P)-binding domain"/>
    <property type="match status" value="2"/>
</dbReference>
<feature type="domain" description="BHLH" evidence="11">
    <location>
        <begin position="408"/>
        <end position="462"/>
    </location>
</feature>
<evidence type="ECO:0000256" key="9">
    <source>
        <dbReference type="SAM" id="MobiDB-lite"/>
    </source>
</evidence>
<dbReference type="GO" id="GO:0047545">
    <property type="term" value="F:(S)-2-hydroxyglutarate dehydrogenase activity"/>
    <property type="evidence" value="ECO:0007669"/>
    <property type="project" value="UniProtKB-EC"/>
</dbReference>
<keyword evidence="4" id="KW-0560">Oxidoreductase</keyword>
<dbReference type="SMART" id="SM00353">
    <property type="entry name" value="HLH"/>
    <property type="match status" value="1"/>
</dbReference>
<evidence type="ECO:0000256" key="5">
    <source>
        <dbReference type="ARBA" id="ARBA00036066"/>
    </source>
</evidence>
<dbReference type="InterPro" id="IPR036638">
    <property type="entry name" value="HLH_DNA-bd_sf"/>
</dbReference>
<feature type="region of interest" description="Disordered" evidence="9">
    <location>
        <begin position="1"/>
        <end position="56"/>
    </location>
</feature>
<evidence type="ECO:0000256" key="4">
    <source>
        <dbReference type="ARBA" id="ARBA00023002"/>
    </source>
</evidence>
<gene>
    <name evidence="12" type="ORF">DEBURN_LOCUS2465</name>
</gene>
<keyword evidence="13" id="KW-1185">Reference proteome</keyword>
<dbReference type="Pfam" id="PF01266">
    <property type="entry name" value="DAO"/>
    <property type="match status" value="1"/>
</dbReference>
<dbReference type="SUPFAM" id="SSF51905">
    <property type="entry name" value="FAD/NAD(P)-binding domain"/>
    <property type="match status" value="1"/>
</dbReference>
<protein>
    <recommendedName>
        <fullName evidence="8">L-2-hydroxyglutarate dehydrogenase, mitochondrial</fullName>
        <ecNumber evidence="7">1.1.99.2</ecNumber>
    </recommendedName>
</protein>
<sequence length="746" mass="83310">MSGPQYNPPDGPPPPMTQYNPPPGSQPFQPQYNNNQGPPSQYNPPQGPPPTNLYNNPPQGVPQYVTVIPPVTTVTTTTYMAGPPGTVDTSIPPEKRSFTQITSIEQIWRMPIFYEGRPTWKLWLGLIFFLYYSSYFIIPLASYLAIPVIESALIPDVRFILVLITIVVTTTTVIKVSTDRSSFLQEQVTPNQAIISSRLRHPTEYHKKQRELRNQNTFSSDGMPPTPGNSFTNTIDPVVLRESEMHNDLDFCPTSPVNSTPILGSPPNYDNENDYGRSFKPSGILDRSSFGGSPVDASNYMTNLDSTSDYYIDTTEFNGGPTTAIPMDVKPSRNNHNNKIYRQTQDTFAGGNHHISMSLPAHLTNPNTDWPYGTSLEPSSFQPSSFQPGSLQFPPDLPQGLMDSDDPESAQKQQLIFEKRRRRRESHNAELSTLLPELYIDSTNKPNKGVILRKSVEYIRLLKQTLEDERNKTSALEARLKSTDNVSGGGTASSPFDDYLIIGAGVVGLSIAERLSQRNGKSVLLLEKNSKIGEETSSRNSEVIHAGIYYPNDSLKTRLCIPEQVLVSPTTGIFDSHAFINWLEWKFRDNSNGNGNLVINSKVTNIIKGNYGNDEGYIIEISDPTSSSSSKTKIFSPIVINSAGLHSDKIANLLLPFKYKIYYVKGHYYSYRRKYLPDMKKENLFADYSGIRPKLTKEDEPFKDFIIKEESEHGLNGFINLIGIESPGLTSSLAIAEMVDNMLIDK</sequence>
<dbReference type="EMBL" id="CAJVPK010000135">
    <property type="protein sequence ID" value="CAG8456923.1"/>
    <property type="molecule type" value="Genomic_DNA"/>
</dbReference>
<dbReference type="Proteomes" id="UP000789706">
    <property type="component" value="Unassembled WGS sequence"/>
</dbReference>
<keyword evidence="10" id="KW-0472">Membrane</keyword>
<dbReference type="PANTHER" id="PTHR43104">
    <property type="entry name" value="L-2-HYDROXYGLUTARATE DEHYDROGENASE, MITOCHONDRIAL"/>
    <property type="match status" value="1"/>
</dbReference>
<proteinExistence type="inferred from homology"/>
<accession>A0A9N8VNK3</accession>
<evidence type="ECO:0000256" key="7">
    <source>
        <dbReference type="ARBA" id="ARBA00038878"/>
    </source>
</evidence>
<feature type="transmembrane region" description="Helical" evidence="10">
    <location>
        <begin position="122"/>
        <end position="145"/>
    </location>
</feature>
<dbReference type="PANTHER" id="PTHR43104:SF4">
    <property type="entry name" value="L-2-HYDROXYGLUTARATE DEHYDROGENASE, MITOCHONDRIAL"/>
    <property type="match status" value="1"/>
</dbReference>
<comment type="catalytic activity">
    <reaction evidence="5">
        <text>(S)-2-hydroxyglutarate + A = 2-oxoglutarate + AH2</text>
        <dbReference type="Rhea" id="RHEA:21252"/>
        <dbReference type="ChEBI" id="CHEBI:13193"/>
        <dbReference type="ChEBI" id="CHEBI:16782"/>
        <dbReference type="ChEBI" id="CHEBI:16810"/>
        <dbReference type="ChEBI" id="CHEBI:17499"/>
        <dbReference type="EC" id="1.1.99.2"/>
    </reaction>
</comment>
<evidence type="ECO:0000256" key="8">
    <source>
        <dbReference type="ARBA" id="ARBA00041137"/>
    </source>
</evidence>
<feature type="region of interest" description="Disordered" evidence="9">
    <location>
        <begin position="206"/>
        <end position="230"/>
    </location>
</feature>
<dbReference type="Gene3D" id="4.10.280.10">
    <property type="entry name" value="Helix-loop-helix DNA-binding domain"/>
    <property type="match status" value="1"/>
</dbReference>
<feature type="region of interest" description="Disordered" evidence="9">
    <location>
        <begin position="370"/>
        <end position="413"/>
    </location>
</feature>
<keyword evidence="3" id="KW-0274">FAD</keyword>
<evidence type="ECO:0000259" key="11">
    <source>
        <dbReference type="PROSITE" id="PS50888"/>
    </source>
</evidence>
<dbReference type="GO" id="GO:0046983">
    <property type="term" value="F:protein dimerization activity"/>
    <property type="evidence" value="ECO:0007669"/>
    <property type="project" value="InterPro"/>
</dbReference>
<dbReference type="InterPro" id="IPR036188">
    <property type="entry name" value="FAD/NAD-bd_sf"/>
</dbReference>
<dbReference type="Pfam" id="PF00010">
    <property type="entry name" value="HLH"/>
    <property type="match status" value="1"/>
</dbReference>
<dbReference type="InterPro" id="IPR011598">
    <property type="entry name" value="bHLH_dom"/>
</dbReference>
<organism evidence="12 13">
    <name type="scientific">Diversispora eburnea</name>
    <dbReference type="NCBI Taxonomy" id="1213867"/>
    <lineage>
        <taxon>Eukaryota</taxon>
        <taxon>Fungi</taxon>
        <taxon>Fungi incertae sedis</taxon>
        <taxon>Mucoromycota</taxon>
        <taxon>Glomeromycotina</taxon>
        <taxon>Glomeromycetes</taxon>
        <taxon>Diversisporales</taxon>
        <taxon>Diversisporaceae</taxon>
        <taxon>Diversispora</taxon>
    </lineage>
</organism>
<feature type="compositionally biased region" description="Low complexity" evidence="9">
    <location>
        <begin position="378"/>
        <end position="394"/>
    </location>
</feature>
<evidence type="ECO:0000256" key="2">
    <source>
        <dbReference type="ARBA" id="ARBA00022630"/>
    </source>
</evidence>
<keyword evidence="10" id="KW-1133">Transmembrane helix</keyword>
<dbReference type="EC" id="1.1.99.2" evidence="7"/>
<dbReference type="OrthoDB" id="498204at2759"/>
<dbReference type="AlphaFoldDB" id="A0A9N8VNK3"/>
<evidence type="ECO:0000313" key="12">
    <source>
        <dbReference type="EMBL" id="CAG8456923.1"/>
    </source>
</evidence>
<dbReference type="InterPro" id="IPR006076">
    <property type="entry name" value="FAD-dep_OxRdtase"/>
</dbReference>
<keyword evidence="10" id="KW-0812">Transmembrane</keyword>
<comment type="similarity">
    <text evidence="6">Belongs to the L2HGDH family.</text>
</comment>
<evidence type="ECO:0000256" key="6">
    <source>
        <dbReference type="ARBA" id="ARBA00037941"/>
    </source>
</evidence>
<feature type="compositionally biased region" description="Low complexity" evidence="9">
    <location>
        <begin position="26"/>
        <end position="40"/>
    </location>
</feature>
<keyword evidence="2" id="KW-0285">Flavoprotein</keyword>
<comment type="caution">
    <text evidence="12">The sequence shown here is derived from an EMBL/GenBank/DDBJ whole genome shotgun (WGS) entry which is preliminary data.</text>
</comment>